<evidence type="ECO:0000256" key="1">
    <source>
        <dbReference type="ARBA" id="ARBA00009820"/>
    </source>
</evidence>
<dbReference type="Pfam" id="PF07676">
    <property type="entry name" value="PD40"/>
    <property type="match status" value="3"/>
</dbReference>
<gene>
    <name evidence="2" type="ORF">DW921_02090</name>
</gene>
<evidence type="ECO:0000313" key="2">
    <source>
        <dbReference type="EMBL" id="RHA78270.1"/>
    </source>
</evidence>
<proteinExistence type="inferred from homology"/>
<dbReference type="Proteomes" id="UP000283855">
    <property type="component" value="Unassembled WGS sequence"/>
</dbReference>
<sequence>MGIKSLRVNAALCLWILICGVVLSGCGYTWKEVDRMSGKAPRIYPDYSGVVFPLNIAPPNFVIQEEGERFQAAFGHDGKVDFVCGGSDPEIIIPEDKWKELTEQAAGQEIFIRIAVRQNGSWTGFTDIKDTVSQDPIDPYLVYRLLYPGYELWNEMGIYQRDLTGYEEFPVLENKDFGKQCLNCHTFNHNSPDEMMIHVRGKDGGTLIRRNGTLEKVSASPQGAAHGSTYPAWHPSGKYIAYSMNEIQQFFHANGQKPIEVSDLAADLGVYDVVRHEMLTDSLIYGDGAMETFPAWSPDGRTLYFCRGNAYHQGAALDSLRYDLCSIDFDPETGRFGDRINCLYEASAKGKSVSFPRVSPDGCYLLFTQSDYGNFSIWHPESDLYLLELANGKIHELPSVNSKDVDSFHTWSSSGKWFVFSSKRLDGLWARPFFAHFDPTTGQASKPFLLPQKDPHFYETFTRTYNLPELVKAPVSDQKALLQTVFSTNVVTTLKKQ</sequence>
<comment type="caution">
    <text evidence="2">The sequence shown here is derived from an EMBL/GenBank/DDBJ whole genome shotgun (WGS) entry which is preliminary data.</text>
</comment>
<evidence type="ECO:0000313" key="3">
    <source>
        <dbReference type="Proteomes" id="UP000283855"/>
    </source>
</evidence>
<organism evidence="2 3">
    <name type="scientific">Phocaeicola coprophilus</name>
    <dbReference type="NCBI Taxonomy" id="387090"/>
    <lineage>
        <taxon>Bacteria</taxon>
        <taxon>Pseudomonadati</taxon>
        <taxon>Bacteroidota</taxon>
        <taxon>Bacteroidia</taxon>
        <taxon>Bacteroidales</taxon>
        <taxon>Bacteroidaceae</taxon>
        <taxon>Phocaeicola</taxon>
    </lineage>
</organism>
<name>A0A413T3T9_9BACT</name>
<dbReference type="InterPro" id="IPR011659">
    <property type="entry name" value="WD40"/>
</dbReference>
<dbReference type="RefSeq" id="WP_118399915.1">
    <property type="nucleotide sequence ID" value="NZ_CABJGD010000003.1"/>
</dbReference>
<dbReference type="SUPFAM" id="SSF82171">
    <property type="entry name" value="DPP6 N-terminal domain-like"/>
    <property type="match status" value="1"/>
</dbReference>
<protein>
    <submittedName>
        <fullName evidence="2">Cytochrome C biosynthesis protein</fullName>
    </submittedName>
</protein>
<dbReference type="InterPro" id="IPR011042">
    <property type="entry name" value="6-blade_b-propeller_TolB-like"/>
</dbReference>
<comment type="similarity">
    <text evidence="1">Belongs to the TolB family.</text>
</comment>
<dbReference type="EMBL" id="QSFT01000003">
    <property type="protein sequence ID" value="RHA78270.1"/>
    <property type="molecule type" value="Genomic_DNA"/>
</dbReference>
<dbReference type="AlphaFoldDB" id="A0A413T3T9"/>
<reference evidence="2 3" key="1">
    <citation type="submission" date="2018-08" db="EMBL/GenBank/DDBJ databases">
        <title>A genome reference for cultivated species of the human gut microbiota.</title>
        <authorList>
            <person name="Zou Y."/>
            <person name="Xue W."/>
            <person name="Luo G."/>
        </authorList>
    </citation>
    <scope>NUCLEOTIDE SEQUENCE [LARGE SCALE GENOMIC DNA]</scope>
    <source>
        <strain evidence="2 3">AM42-38</strain>
    </source>
</reference>
<accession>A0A413T3T9</accession>
<dbReference type="Gene3D" id="2.120.10.30">
    <property type="entry name" value="TolB, C-terminal domain"/>
    <property type="match status" value="2"/>
</dbReference>
<dbReference type="PANTHER" id="PTHR36842">
    <property type="entry name" value="PROTEIN TOLB HOMOLOG"/>
    <property type="match status" value="1"/>
</dbReference>
<dbReference type="PROSITE" id="PS51257">
    <property type="entry name" value="PROKAR_LIPOPROTEIN"/>
    <property type="match status" value="1"/>
</dbReference>